<organism evidence="1 2">
    <name type="scientific">Thalassorhabdus alkalitolerans</name>
    <dbReference type="NCBI Taxonomy" id="2282697"/>
    <lineage>
        <taxon>Bacteria</taxon>
        <taxon>Bacillati</taxon>
        <taxon>Bacillota</taxon>
        <taxon>Bacilli</taxon>
        <taxon>Bacillales</taxon>
        <taxon>Bacillaceae</taxon>
        <taxon>Thalassorhabdus</taxon>
    </lineage>
</organism>
<dbReference type="Pfam" id="PF11964">
    <property type="entry name" value="SpoIIAA-like"/>
    <property type="match status" value="1"/>
</dbReference>
<comment type="caution">
    <text evidence="1">The sequence shown here is derived from an EMBL/GenBank/DDBJ whole genome shotgun (WGS) entry which is preliminary data.</text>
</comment>
<keyword evidence="2" id="KW-1185">Reference proteome</keyword>
<reference evidence="2" key="1">
    <citation type="journal article" date="2019" name="Int. J. Syst. Evol. Microbiol.">
        <title>The Global Catalogue of Microorganisms (GCM) 10K type strain sequencing project: providing services to taxonomists for standard genome sequencing and annotation.</title>
        <authorList>
            <consortium name="The Broad Institute Genomics Platform"/>
            <consortium name="The Broad Institute Genome Sequencing Center for Infectious Disease"/>
            <person name="Wu L."/>
            <person name="Ma J."/>
        </authorList>
    </citation>
    <scope>NUCLEOTIDE SEQUENCE [LARGE SCALE GENOMIC DNA]</scope>
    <source>
        <strain evidence="2">CECT 7184</strain>
    </source>
</reference>
<dbReference type="Proteomes" id="UP001596142">
    <property type="component" value="Unassembled WGS sequence"/>
</dbReference>
<gene>
    <name evidence="1" type="ORF">ACFPU1_03120</name>
</gene>
<dbReference type="InterPro" id="IPR036513">
    <property type="entry name" value="STAS_dom_sf"/>
</dbReference>
<accession>A0ABW0YH81</accession>
<dbReference type="InterPro" id="IPR038396">
    <property type="entry name" value="SpoIIAA-like_sf"/>
</dbReference>
<sequence>MIKELPISEKEIVAFEAQETLTEEEFKQVAETVKSRINKYENVRLMIVLPHFVFRKVTTIESRISFLKDHLGYIEKLALVGDEDQKLFDAVSKIVDMVSDTDIRRFTLSEQEKAKEWIAG</sequence>
<dbReference type="RefSeq" id="WP_385938479.1">
    <property type="nucleotide sequence ID" value="NZ_JBHSOZ010000003.1"/>
</dbReference>
<proteinExistence type="predicted"/>
<dbReference type="EMBL" id="JBHSOZ010000003">
    <property type="protein sequence ID" value="MFC5711765.1"/>
    <property type="molecule type" value="Genomic_DNA"/>
</dbReference>
<dbReference type="InterPro" id="IPR021866">
    <property type="entry name" value="SpoIIAA-like"/>
</dbReference>
<evidence type="ECO:0000313" key="2">
    <source>
        <dbReference type="Proteomes" id="UP001596142"/>
    </source>
</evidence>
<dbReference type="Gene3D" id="3.40.50.10600">
    <property type="entry name" value="SpoIIaa-like domains"/>
    <property type="match status" value="1"/>
</dbReference>
<evidence type="ECO:0000313" key="1">
    <source>
        <dbReference type="EMBL" id="MFC5711765.1"/>
    </source>
</evidence>
<protein>
    <submittedName>
        <fullName evidence="1">STAS/SEC14 domain-containing protein</fullName>
    </submittedName>
</protein>
<name>A0ABW0YH81_9BACI</name>
<dbReference type="SUPFAM" id="SSF52091">
    <property type="entry name" value="SpoIIaa-like"/>
    <property type="match status" value="1"/>
</dbReference>